<evidence type="ECO:0000313" key="5">
    <source>
        <dbReference type="EMBL" id="GGB54553.1"/>
    </source>
</evidence>
<evidence type="ECO:0000256" key="3">
    <source>
        <dbReference type="ARBA" id="ARBA00023163"/>
    </source>
</evidence>
<gene>
    <name evidence="5" type="ORF">GCM10011409_35210</name>
</gene>
<dbReference type="InterPro" id="IPR036388">
    <property type="entry name" value="WH-like_DNA-bd_sf"/>
</dbReference>
<dbReference type="Gene3D" id="1.10.10.10">
    <property type="entry name" value="Winged helix-like DNA-binding domain superfamily/Winged helix DNA-binding domain"/>
    <property type="match status" value="1"/>
</dbReference>
<dbReference type="PROSITE" id="PS50949">
    <property type="entry name" value="HTH_GNTR"/>
    <property type="match status" value="1"/>
</dbReference>
<keyword evidence="3" id="KW-0804">Transcription</keyword>
<evidence type="ECO:0000256" key="1">
    <source>
        <dbReference type="ARBA" id="ARBA00023015"/>
    </source>
</evidence>
<dbReference type="SMART" id="SM00895">
    <property type="entry name" value="FCD"/>
    <property type="match status" value="1"/>
</dbReference>
<dbReference type="CDD" id="cd07377">
    <property type="entry name" value="WHTH_GntR"/>
    <property type="match status" value="1"/>
</dbReference>
<organism evidence="5 6">
    <name type="scientific">Lentibacillus populi</name>
    <dbReference type="NCBI Taxonomy" id="1827502"/>
    <lineage>
        <taxon>Bacteria</taxon>
        <taxon>Bacillati</taxon>
        <taxon>Bacillota</taxon>
        <taxon>Bacilli</taxon>
        <taxon>Bacillales</taxon>
        <taxon>Bacillaceae</taxon>
        <taxon>Lentibacillus</taxon>
    </lineage>
</organism>
<reference evidence="5" key="1">
    <citation type="journal article" date="2014" name="Int. J. Syst. Evol. Microbiol.">
        <title>Complete genome sequence of Corynebacterium casei LMG S-19264T (=DSM 44701T), isolated from a smear-ripened cheese.</title>
        <authorList>
            <consortium name="US DOE Joint Genome Institute (JGI-PGF)"/>
            <person name="Walter F."/>
            <person name="Albersmeier A."/>
            <person name="Kalinowski J."/>
            <person name="Ruckert C."/>
        </authorList>
    </citation>
    <scope>NUCLEOTIDE SEQUENCE</scope>
    <source>
        <strain evidence="5">CGMCC 1.15454</strain>
    </source>
</reference>
<dbReference type="SUPFAM" id="SSF48008">
    <property type="entry name" value="GntR ligand-binding domain-like"/>
    <property type="match status" value="1"/>
</dbReference>
<keyword evidence="2" id="KW-0238">DNA-binding</keyword>
<dbReference type="InterPro" id="IPR008920">
    <property type="entry name" value="TF_FadR/GntR_C"/>
</dbReference>
<keyword evidence="6" id="KW-1185">Reference proteome</keyword>
<name>A0A9W5X7B1_9BACI</name>
<dbReference type="PANTHER" id="PTHR43537:SF5">
    <property type="entry name" value="UXU OPERON TRANSCRIPTIONAL REGULATOR"/>
    <property type="match status" value="1"/>
</dbReference>
<evidence type="ECO:0000313" key="6">
    <source>
        <dbReference type="Proteomes" id="UP000621492"/>
    </source>
</evidence>
<dbReference type="SUPFAM" id="SSF46785">
    <property type="entry name" value="Winged helix' DNA-binding domain"/>
    <property type="match status" value="1"/>
</dbReference>
<sequence length="232" mass="26416">MKPSFKDKKGISEKVADYIKEQIRAGVYSVGERIPGERDMSIQLEVSRNTVREAYKILEAYGYLKAEHGRGVFIASEAEQIRKMTESFFISSSQISDLFAVRQVLEESVVEWATKNGTNENVEKLQSIVKDAQEIIASGRDPIELAEYDLQFHLYLAEMSGNDVANRIMHHLIDLLRQARTQSIRIPNRAEKSVAEHDEIVKSIKEGNTVLAKKSMKYHLESVEKSIKDRLS</sequence>
<feature type="domain" description="HTH gntR-type" evidence="4">
    <location>
        <begin position="9"/>
        <end position="77"/>
    </location>
</feature>
<dbReference type="SMART" id="SM00345">
    <property type="entry name" value="HTH_GNTR"/>
    <property type="match status" value="1"/>
</dbReference>
<evidence type="ECO:0000259" key="4">
    <source>
        <dbReference type="PROSITE" id="PS50949"/>
    </source>
</evidence>
<evidence type="ECO:0000256" key="2">
    <source>
        <dbReference type="ARBA" id="ARBA00023125"/>
    </source>
</evidence>
<reference evidence="5" key="2">
    <citation type="submission" date="2020-09" db="EMBL/GenBank/DDBJ databases">
        <authorList>
            <person name="Sun Q."/>
            <person name="Zhou Y."/>
        </authorList>
    </citation>
    <scope>NUCLEOTIDE SEQUENCE</scope>
    <source>
        <strain evidence="5">CGMCC 1.15454</strain>
    </source>
</reference>
<dbReference type="EMBL" id="BMJD01000037">
    <property type="protein sequence ID" value="GGB54553.1"/>
    <property type="molecule type" value="Genomic_DNA"/>
</dbReference>
<dbReference type="InterPro" id="IPR036390">
    <property type="entry name" value="WH_DNA-bd_sf"/>
</dbReference>
<dbReference type="Pfam" id="PF00392">
    <property type="entry name" value="GntR"/>
    <property type="match status" value="1"/>
</dbReference>
<dbReference type="PRINTS" id="PR00035">
    <property type="entry name" value="HTHGNTR"/>
</dbReference>
<dbReference type="InterPro" id="IPR000524">
    <property type="entry name" value="Tscrpt_reg_HTH_GntR"/>
</dbReference>
<dbReference type="AlphaFoldDB" id="A0A9W5X7B1"/>
<dbReference type="Proteomes" id="UP000621492">
    <property type="component" value="Unassembled WGS sequence"/>
</dbReference>
<proteinExistence type="predicted"/>
<dbReference type="GO" id="GO:0003677">
    <property type="term" value="F:DNA binding"/>
    <property type="evidence" value="ECO:0007669"/>
    <property type="project" value="UniProtKB-KW"/>
</dbReference>
<dbReference type="PANTHER" id="PTHR43537">
    <property type="entry name" value="TRANSCRIPTIONAL REGULATOR, GNTR FAMILY"/>
    <property type="match status" value="1"/>
</dbReference>
<dbReference type="InterPro" id="IPR011711">
    <property type="entry name" value="GntR_C"/>
</dbReference>
<comment type="caution">
    <text evidence="5">The sequence shown here is derived from an EMBL/GenBank/DDBJ whole genome shotgun (WGS) entry which is preliminary data.</text>
</comment>
<dbReference type="Gene3D" id="1.20.120.530">
    <property type="entry name" value="GntR ligand-binding domain-like"/>
    <property type="match status" value="1"/>
</dbReference>
<accession>A0A9W5X7B1</accession>
<dbReference type="GO" id="GO:0003700">
    <property type="term" value="F:DNA-binding transcription factor activity"/>
    <property type="evidence" value="ECO:0007669"/>
    <property type="project" value="InterPro"/>
</dbReference>
<dbReference type="Pfam" id="PF07729">
    <property type="entry name" value="FCD"/>
    <property type="match status" value="1"/>
</dbReference>
<keyword evidence="1" id="KW-0805">Transcription regulation</keyword>
<protein>
    <submittedName>
        <fullName evidence="5">GntR family transcriptional regulator</fullName>
    </submittedName>
</protein>
<dbReference type="RefSeq" id="WP_188725589.1">
    <property type="nucleotide sequence ID" value="NZ_BMJD01000037.1"/>
</dbReference>